<dbReference type="NCBIfam" id="TIGR00231">
    <property type="entry name" value="small_GTP"/>
    <property type="match status" value="1"/>
</dbReference>
<feature type="domain" description="G" evidence="2">
    <location>
        <begin position="5"/>
        <end position="111"/>
    </location>
</feature>
<dbReference type="Pfam" id="PF01926">
    <property type="entry name" value="MMR_HSR1"/>
    <property type="match status" value="1"/>
</dbReference>
<dbReference type="AlphaFoldDB" id="A0A6C0J760"/>
<evidence type="ECO:0000256" key="1">
    <source>
        <dbReference type="SAM" id="Phobius"/>
    </source>
</evidence>
<dbReference type="EMBL" id="MN740317">
    <property type="protein sequence ID" value="QHT99817.1"/>
    <property type="molecule type" value="Genomic_DNA"/>
</dbReference>
<evidence type="ECO:0000259" key="2">
    <source>
        <dbReference type="Pfam" id="PF01926"/>
    </source>
</evidence>
<dbReference type="SUPFAM" id="SSF52540">
    <property type="entry name" value="P-loop containing nucleoside triphosphate hydrolases"/>
    <property type="match status" value="1"/>
</dbReference>
<dbReference type="InterPro" id="IPR006073">
    <property type="entry name" value="GTP-bd"/>
</dbReference>
<keyword evidence="1" id="KW-1133">Transmembrane helix</keyword>
<protein>
    <recommendedName>
        <fullName evidence="2">G domain-containing protein</fullName>
    </recommendedName>
</protein>
<feature type="transmembrane region" description="Helical" evidence="1">
    <location>
        <begin position="248"/>
        <end position="276"/>
    </location>
</feature>
<reference evidence="3" key="1">
    <citation type="journal article" date="2020" name="Nature">
        <title>Giant virus diversity and host interactions through global metagenomics.</title>
        <authorList>
            <person name="Schulz F."/>
            <person name="Roux S."/>
            <person name="Paez-Espino D."/>
            <person name="Jungbluth S."/>
            <person name="Walsh D.A."/>
            <person name="Denef V.J."/>
            <person name="McMahon K.D."/>
            <person name="Konstantinidis K.T."/>
            <person name="Eloe-Fadrosh E.A."/>
            <person name="Kyrpides N.C."/>
            <person name="Woyke T."/>
        </authorList>
    </citation>
    <scope>NUCLEOTIDE SEQUENCE</scope>
    <source>
        <strain evidence="3">GVMAG-M-3300025727-45</strain>
    </source>
</reference>
<dbReference type="InterPro" id="IPR005225">
    <property type="entry name" value="Small_GTP-bd"/>
</dbReference>
<accession>A0A6C0J760</accession>
<dbReference type="Gene3D" id="3.40.50.300">
    <property type="entry name" value="P-loop containing nucleotide triphosphate hydrolases"/>
    <property type="match status" value="1"/>
</dbReference>
<proteinExistence type="predicted"/>
<name>A0A6C0J760_9ZZZZ</name>
<feature type="transmembrane region" description="Helical" evidence="1">
    <location>
        <begin position="282"/>
        <end position="310"/>
    </location>
</feature>
<sequence length="444" mass="51135">MNNNIVVLGRVSVGKSTLLNAILGHKYFQMGDGITTTEHKLYAFGKLNLIDIPGNIDNDNLSEYKSIIEDSMAVLYVCDAQSVCNTLQMIPTLINYRKRFSNLNIFPILNKIDEINDINSVRKEFRSVIQSSGINGIELIELSAKIILHIKLFISNSLDENAEKQLLHYVFGRNGEKGLEDISQNTVNQICKTSGYTNLEDFFEKFTKQSDHNLYIDIINNSHLMPIKTYLNAAYRYNLNKNKKIRHFLTFCSTTFCFFIIFLLLIVMYVIAMLILSNYYDVYLFIGLSCLFIFGIVILTLITVFGHYYLSKILNHCVFSLNNIVLPKVNLTSIEATLENIHIIETYYVNSKYIEPLEYNSFINYVDNVYFSGVKYSDFVFVKLHDKLYQIHGVFTKNKITEVTYVVEVIQANNKNKNPFRIMHQALMRENTGITQANKVNNAI</sequence>
<dbReference type="InterPro" id="IPR027417">
    <property type="entry name" value="P-loop_NTPase"/>
</dbReference>
<dbReference type="CDD" id="cd00882">
    <property type="entry name" value="Ras_like_GTPase"/>
    <property type="match status" value="1"/>
</dbReference>
<dbReference type="GO" id="GO:0005525">
    <property type="term" value="F:GTP binding"/>
    <property type="evidence" value="ECO:0007669"/>
    <property type="project" value="InterPro"/>
</dbReference>
<organism evidence="3">
    <name type="scientific">viral metagenome</name>
    <dbReference type="NCBI Taxonomy" id="1070528"/>
    <lineage>
        <taxon>unclassified sequences</taxon>
        <taxon>metagenomes</taxon>
        <taxon>organismal metagenomes</taxon>
    </lineage>
</organism>
<keyword evidence="1" id="KW-0472">Membrane</keyword>
<evidence type="ECO:0000313" key="3">
    <source>
        <dbReference type="EMBL" id="QHT99817.1"/>
    </source>
</evidence>
<keyword evidence="1" id="KW-0812">Transmembrane</keyword>